<dbReference type="EMBL" id="OC914937">
    <property type="protein sequence ID" value="CAD7637654.1"/>
    <property type="molecule type" value="Genomic_DNA"/>
</dbReference>
<gene>
    <name evidence="1" type="ORF">ONB1V03_LOCUS945</name>
</gene>
<dbReference type="EMBL" id="CAJPVJ010000112">
    <property type="protein sequence ID" value="CAG2161107.1"/>
    <property type="molecule type" value="Genomic_DNA"/>
</dbReference>
<organism evidence="1">
    <name type="scientific">Oppiella nova</name>
    <dbReference type="NCBI Taxonomy" id="334625"/>
    <lineage>
        <taxon>Eukaryota</taxon>
        <taxon>Metazoa</taxon>
        <taxon>Ecdysozoa</taxon>
        <taxon>Arthropoda</taxon>
        <taxon>Chelicerata</taxon>
        <taxon>Arachnida</taxon>
        <taxon>Acari</taxon>
        <taxon>Acariformes</taxon>
        <taxon>Sarcoptiformes</taxon>
        <taxon>Oribatida</taxon>
        <taxon>Brachypylina</taxon>
        <taxon>Oppioidea</taxon>
        <taxon>Oppiidae</taxon>
        <taxon>Oppiella</taxon>
    </lineage>
</organism>
<accession>A0A7R9LBM4</accession>
<reference evidence="1" key="1">
    <citation type="submission" date="2020-11" db="EMBL/GenBank/DDBJ databases">
        <authorList>
            <person name="Tran Van P."/>
        </authorList>
    </citation>
    <scope>NUCLEOTIDE SEQUENCE</scope>
</reference>
<dbReference type="Proteomes" id="UP000728032">
    <property type="component" value="Unassembled WGS sequence"/>
</dbReference>
<evidence type="ECO:0000313" key="2">
    <source>
        <dbReference type="Proteomes" id="UP000728032"/>
    </source>
</evidence>
<dbReference type="AlphaFoldDB" id="A0A7R9LBM4"/>
<sequence>MDQIKVILPNGTACLNLQKILIKKQTITILPNIIPLSNIKVTGKETFRISPENLNPITSLEEKIILTDIIYNYPKSKFNVIQSLQFSPIIAKLFYELIYNDLSIEDINNRIYFNNSEHWKSIYELLQFSYQEWKHRIQQLKKQDKANYQINMLKAEVEKLKSFTILDSTEHNTKNNYNLIVAGIIFIMKQNK</sequence>
<evidence type="ECO:0000313" key="1">
    <source>
        <dbReference type="EMBL" id="CAD7637654.1"/>
    </source>
</evidence>
<name>A0A7R9LBM4_9ACAR</name>
<proteinExistence type="predicted"/>
<keyword evidence="2" id="KW-1185">Reference proteome</keyword>
<protein>
    <submittedName>
        <fullName evidence="1">Uncharacterized protein</fullName>
    </submittedName>
</protein>